<evidence type="ECO:0000313" key="3">
    <source>
        <dbReference type="Proteomes" id="UP000242180"/>
    </source>
</evidence>
<keyword evidence="3" id="KW-1185">Reference proteome</keyword>
<name>A0A1X2H033_SYNRA</name>
<dbReference type="Proteomes" id="UP000242180">
    <property type="component" value="Unassembled WGS sequence"/>
</dbReference>
<dbReference type="InParanoid" id="A0A1X2H033"/>
<evidence type="ECO:0000313" key="2">
    <source>
        <dbReference type="EMBL" id="ORY90423.1"/>
    </source>
</evidence>
<dbReference type="EMBL" id="MCGN01000012">
    <property type="protein sequence ID" value="ORY90423.1"/>
    <property type="molecule type" value="Genomic_DNA"/>
</dbReference>
<organism evidence="2 3">
    <name type="scientific">Syncephalastrum racemosum</name>
    <name type="common">Filamentous fungus</name>
    <dbReference type="NCBI Taxonomy" id="13706"/>
    <lineage>
        <taxon>Eukaryota</taxon>
        <taxon>Fungi</taxon>
        <taxon>Fungi incertae sedis</taxon>
        <taxon>Mucoromycota</taxon>
        <taxon>Mucoromycotina</taxon>
        <taxon>Mucoromycetes</taxon>
        <taxon>Mucorales</taxon>
        <taxon>Syncephalastraceae</taxon>
        <taxon>Syncephalastrum</taxon>
    </lineage>
</organism>
<dbReference type="OrthoDB" id="2205399at2759"/>
<evidence type="ECO:0000256" key="1">
    <source>
        <dbReference type="SAM" id="MobiDB-lite"/>
    </source>
</evidence>
<dbReference type="AlphaFoldDB" id="A0A1X2H033"/>
<gene>
    <name evidence="2" type="ORF">BCR43DRAFT_112067</name>
</gene>
<proteinExistence type="predicted"/>
<sequence>MLRASVQETIKENNCNFCIHMQASVGDYLNIGYVRKSPTDGSAEARTRLLNMMRMRLRNRCIVSHVFLSPSCTSSSPLLQRDSQERHELGDGNATDMSKFISAATKHVRLYVIDYASLTNDPKDLRTTLGIYKQIKEVAIDHGHEIEVLDRHALLHQNKVNKFKCRTKCIPRCSIREYDVTYKCRAGLTYYMGSLLAISVLVRNKERTRERTRQD</sequence>
<accession>A0A1X2H033</accession>
<comment type="caution">
    <text evidence="2">The sequence shown here is derived from an EMBL/GenBank/DDBJ whole genome shotgun (WGS) entry which is preliminary data.</text>
</comment>
<reference evidence="2 3" key="1">
    <citation type="submission" date="2016-07" db="EMBL/GenBank/DDBJ databases">
        <title>Pervasive Adenine N6-methylation of Active Genes in Fungi.</title>
        <authorList>
            <consortium name="DOE Joint Genome Institute"/>
            <person name="Mondo S.J."/>
            <person name="Dannebaum R.O."/>
            <person name="Kuo R.C."/>
            <person name="Labutti K."/>
            <person name="Haridas S."/>
            <person name="Kuo A."/>
            <person name="Salamov A."/>
            <person name="Ahrendt S.R."/>
            <person name="Lipzen A."/>
            <person name="Sullivan W."/>
            <person name="Andreopoulos W.B."/>
            <person name="Clum A."/>
            <person name="Lindquist E."/>
            <person name="Daum C."/>
            <person name="Ramamoorthy G.K."/>
            <person name="Gryganskyi A."/>
            <person name="Culley D."/>
            <person name="Magnuson J.K."/>
            <person name="James T.Y."/>
            <person name="O'Malley M.A."/>
            <person name="Stajich J.E."/>
            <person name="Spatafora J.W."/>
            <person name="Visel A."/>
            <person name="Grigoriev I.V."/>
        </authorList>
    </citation>
    <scope>NUCLEOTIDE SEQUENCE [LARGE SCALE GENOMIC DNA]</scope>
    <source>
        <strain evidence="2 3">NRRL 2496</strain>
    </source>
</reference>
<feature type="region of interest" description="Disordered" evidence="1">
    <location>
        <begin position="72"/>
        <end position="91"/>
    </location>
</feature>
<protein>
    <submittedName>
        <fullName evidence="2">Uncharacterized protein</fullName>
    </submittedName>
</protein>